<comment type="caution">
    <text evidence="1">The sequence shown here is derived from an EMBL/GenBank/DDBJ whole genome shotgun (WGS) entry which is preliminary data.</text>
</comment>
<name>A0A425D219_APHAT</name>
<proteinExistence type="predicted"/>
<accession>A0A425D219</accession>
<evidence type="ECO:0000313" key="1">
    <source>
        <dbReference type="EMBL" id="RQM23360.1"/>
    </source>
</evidence>
<dbReference type="AlphaFoldDB" id="A0A425D219"/>
<protein>
    <submittedName>
        <fullName evidence="1">Uncharacterized protein</fullName>
    </submittedName>
</protein>
<dbReference type="EMBL" id="MZMZ02002977">
    <property type="protein sequence ID" value="RQM23360.1"/>
    <property type="molecule type" value="Genomic_DNA"/>
</dbReference>
<reference evidence="1" key="1">
    <citation type="submission" date="2018-07" db="EMBL/GenBank/DDBJ databases">
        <title>Annotation of Aphanomyces astaci genome assembly.</title>
        <authorList>
            <person name="Studholme D.J."/>
        </authorList>
    </citation>
    <scope>NUCLEOTIDE SEQUENCE [LARGE SCALE GENOMIC DNA]</scope>
    <source>
        <strain evidence="1">Pc</strain>
    </source>
</reference>
<organism evidence="1 2">
    <name type="scientific">Aphanomyces astaci</name>
    <name type="common">Crayfish plague agent</name>
    <dbReference type="NCBI Taxonomy" id="112090"/>
    <lineage>
        <taxon>Eukaryota</taxon>
        <taxon>Sar</taxon>
        <taxon>Stramenopiles</taxon>
        <taxon>Oomycota</taxon>
        <taxon>Saprolegniomycetes</taxon>
        <taxon>Saprolegniales</taxon>
        <taxon>Verrucalvaceae</taxon>
        <taxon>Aphanomyces</taxon>
    </lineage>
</organism>
<dbReference type="Proteomes" id="UP000284702">
    <property type="component" value="Unassembled WGS sequence"/>
</dbReference>
<sequence length="75" mass="8263">MVVLRAASVLNILNVSRGTAVMSNESQPLNAAVETSVDHSTLDMKAETEMTPCVRKEISRMFHLAWPVVRIPSQP</sequence>
<evidence type="ECO:0000313" key="2">
    <source>
        <dbReference type="Proteomes" id="UP000284702"/>
    </source>
</evidence>
<keyword evidence="2" id="KW-1185">Reference proteome</keyword>
<gene>
    <name evidence="1" type="ORF">B5M09_005630</name>
</gene>